<gene>
    <name evidence="2" type="ORF">PGTUg99_022661</name>
</gene>
<dbReference type="Proteomes" id="UP000325313">
    <property type="component" value="Unassembled WGS sequence"/>
</dbReference>
<accession>A0A5B0Q3B3</accession>
<proteinExistence type="predicted"/>
<dbReference type="EMBL" id="VDEP01000307">
    <property type="protein sequence ID" value="KAA1107810.1"/>
    <property type="molecule type" value="Genomic_DNA"/>
</dbReference>
<sequence>MVGPHPDIRSDADIQWRFRRKWTSAPAPASGYPSAAAGIRGYPPSKEGRRRTGWKDFLPAGNLYYNLPR</sequence>
<reference evidence="2 3" key="1">
    <citation type="submission" date="2019-05" db="EMBL/GenBank/DDBJ databases">
        <title>Emergence of the Ug99 lineage of the wheat stem rust pathogen through somatic hybridization.</title>
        <authorList>
            <person name="Li F."/>
            <person name="Upadhyaya N.M."/>
            <person name="Sperschneider J."/>
            <person name="Matny O."/>
            <person name="Nguyen-Phuc H."/>
            <person name="Mago R."/>
            <person name="Raley C."/>
            <person name="Miller M.E."/>
            <person name="Silverstein K.A.T."/>
            <person name="Henningsen E."/>
            <person name="Hirsch C.D."/>
            <person name="Visser B."/>
            <person name="Pretorius Z.A."/>
            <person name="Steffenson B.J."/>
            <person name="Schwessinger B."/>
            <person name="Dodds P.N."/>
            <person name="Figueroa M."/>
        </authorList>
    </citation>
    <scope>NUCLEOTIDE SEQUENCE [LARGE SCALE GENOMIC DNA]</scope>
    <source>
        <strain evidence="2 3">Ug99</strain>
    </source>
</reference>
<name>A0A5B0Q3B3_PUCGR</name>
<organism evidence="2 3">
    <name type="scientific">Puccinia graminis f. sp. tritici</name>
    <dbReference type="NCBI Taxonomy" id="56615"/>
    <lineage>
        <taxon>Eukaryota</taxon>
        <taxon>Fungi</taxon>
        <taxon>Dikarya</taxon>
        <taxon>Basidiomycota</taxon>
        <taxon>Pucciniomycotina</taxon>
        <taxon>Pucciniomycetes</taxon>
        <taxon>Pucciniales</taxon>
        <taxon>Pucciniaceae</taxon>
        <taxon>Puccinia</taxon>
    </lineage>
</organism>
<protein>
    <submittedName>
        <fullName evidence="2">Uncharacterized protein</fullName>
    </submittedName>
</protein>
<feature type="region of interest" description="Disordered" evidence="1">
    <location>
        <begin position="24"/>
        <end position="50"/>
    </location>
</feature>
<evidence type="ECO:0000313" key="3">
    <source>
        <dbReference type="Proteomes" id="UP000325313"/>
    </source>
</evidence>
<dbReference type="AlphaFoldDB" id="A0A5B0Q3B3"/>
<evidence type="ECO:0000256" key="1">
    <source>
        <dbReference type="SAM" id="MobiDB-lite"/>
    </source>
</evidence>
<feature type="compositionally biased region" description="Low complexity" evidence="1">
    <location>
        <begin position="24"/>
        <end position="38"/>
    </location>
</feature>
<comment type="caution">
    <text evidence="2">The sequence shown here is derived from an EMBL/GenBank/DDBJ whole genome shotgun (WGS) entry which is preliminary data.</text>
</comment>
<evidence type="ECO:0000313" key="2">
    <source>
        <dbReference type="EMBL" id="KAA1107810.1"/>
    </source>
</evidence>